<proteinExistence type="predicted"/>
<dbReference type="EMBL" id="JAAAXW010000116">
    <property type="protein sequence ID" value="KAF9543321.1"/>
    <property type="molecule type" value="Genomic_DNA"/>
</dbReference>
<evidence type="ECO:0000313" key="1">
    <source>
        <dbReference type="EMBL" id="KAF9543321.1"/>
    </source>
</evidence>
<name>A0A9P6K2L2_9FUNG</name>
<evidence type="ECO:0000313" key="2">
    <source>
        <dbReference type="Proteomes" id="UP000723463"/>
    </source>
</evidence>
<reference evidence="1" key="1">
    <citation type="journal article" date="2020" name="Fungal Divers.">
        <title>Resolving the Mortierellaceae phylogeny through synthesis of multi-gene phylogenetics and phylogenomics.</title>
        <authorList>
            <person name="Vandepol N."/>
            <person name="Liber J."/>
            <person name="Desiro A."/>
            <person name="Na H."/>
            <person name="Kennedy M."/>
            <person name="Barry K."/>
            <person name="Grigoriev I.V."/>
            <person name="Miller A.N."/>
            <person name="O'Donnell K."/>
            <person name="Stajich J.E."/>
            <person name="Bonito G."/>
        </authorList>
    </citation>
    <scope>NUCLEOTIDE SEQUENCE</scope>
    <source>
        <strain evidence="1">NRRL 2591</strain>
    </source>
</reference>
<gene>
    <name evidence="1" type="ORF">EC957_000983</name>
</gene>
<dbReference type="Proteomes" id="UP000723463">
    <property type="component" value="Unassembled WGS sequence"/>
</dbReference>
<accession>A0A9P6K2L2</accession>
<organism evidence="1 2">
    <name type="scientific">Mortierella hygrophila</name>
    <dbReference type="NCBI Taxonomy" id="979708"/>
    <lineage>
        <taxon>Eukaryota</taxon>
        <taxon>Fungi</taxon>
        <taxon>Fungi incertae sedis</taxon>
        <taxon>Mucoromycota</taxon>
        <taxon>Mortierellomycotina</taxon>
        <taxon>Mortierellomycetes</taxon>
        <taxon>Mortierellales</taxon>
        <taxon>Mortierellaceae</taxon>
        <taxon>Mortierella</taxon>
    </lineage>
</organism>
<keyword evidence="2" id="KW-1185">Reference proteome</keyword>
<protein>
    <submittedName>
        <fullName evidence="1">Uncharacterized protein</fullName>
    </submittedName>
</protein>
<dbReference type="AlphaFoldDB" id="A0A9P6K2L2"/>
<comment type="caution">
    <text evidence="1">The sequence shown here is derived from an EMBL/GenBank/DDBJ whole genome shotgun (WGS) entry which is preliminary data.</text>
</comment>
<sequence length="70" mass="8098">MTNNLANGSALIEEMIQAIAKDYKDIAIDDDKDGNRAAMLKRVEQVREQYIDRIQANPWLKEQLASVYWD</sequence>